<dbReference type="FunFam" id="3.40.50.2300:FF:000001">
    <property type="entry name" value="DNA-binding response regulator PhoB"/>
    <property type="match status" value="1"/>
</dbReference>
<evidence type="ECO:0000256" key="4">
    <source>
        <dbReference type="ARBA" id="ARBA00022553"/>
    </source>
</evidence>
<evidence type="ECO:0000313" key="15">
    <source>
        <dbReference type="EMBL" id="WRO21971.1"/>
    </source>
</evidence>
<comment type="function">
    <text evidence="10">May play the central regulatory role in sporulation. It may be an element of the effector pathway responsible for the activation of sporulation genes in response to nutritional stress. Spo0A may act in concert with spo0H (a sigma factor) to control the expression of some genes that are critical to the sporulation process.</text>
</comment>
<dbReference type="GO" id="GO:0032993">
    <property type="term" value="C:protein-DNA complex"/>
    <property type="evidence" value="ECO:0007669"/>
    <property type="project" value="TreeGrafter"/>
</dbReference>
<evidence type="ECO:0000256" key="2">
    <source>
        <dbReference type="ARBA" id="ARBA00018672"/>
    </source>
</evidence>
<name>A0AAU0ULI4_9FIRM</name>
<feature type="modified residue" description="4-aspartylphosphate" evidence="11">
    <location>
        <position position="53"/>
    </location>
</feature>
<dbReference type="InterPro" id="IPR039420">
    <property type="entry name" value="WalR-like"/>
</dbReference>
<dbReference type="GO" id="GO:0000976">
    <property type="term" value="F:transcription cis-regulatory region binding"/>
    <property type="evidence" value="ECO:0007669"/>
    <property type="project" value="TreeGrafter"/>
</dbReference>
<dbReference type="Proteomes" id="UP001329915">
    <property type="component" value="Chromosome"/>
</dbReference>
<evidence type="ECO:0000256" key="8">
    <source>
        <dbReference type="ARBA" id="ARBA00023159"/>
    </source>
</evidence>
<accession>A0AAU0ULI4</accession>
<keyword evidence="8" id="KW-0010">Activator</keyword>
<keyword evidence="4 11" id="KW-0597">Phosphoprotein</keyword>
<dbReference type="CDD" id="cd00383">
    <property type="entry name" value="trans_reg_C"/>
    <property type="match status" value="1"/>
</dbReference>
<dbReference type="KEGG" id="dbc:MFMK1_001792"/>
<dbReference type="InterPro" id="IPR001789">
    <property type="entry name" value="Sig_transdc_resp-reg_receiver"/>
</dbReference>
<feature type="domain" description="OmpR/PhoB-type" evidence="14">
    <location>
        <begin position="130"/>
        <end position="227"/>
    </location>
</feature>
<keyword evidence="6" id="KW-0805">Transcription regulation</keyword>
<proteinExistence type="predicted"/>
<dbReference type="InterPro" id="IPR036388">
    <property type="entry name" value="WH-like_DNA-bd_sf"/>
</dbReference>
<dbReference type="GO" id="GO:0006355">
    <property type="term" value="P:regulation of DNA-templated transcription"/>
    <property type="evidence" value="ECO:0007669"/>
    <property type="project" value="InterPro"/>
</dbReference>
<evidence type="ECO:0000256" key="7">
    <source>
        <dbReference type="ARBA" id="ARBA00023125"/>
    </source>
</evidence>
<sequence length="230" mass="26243">MAVRILFADDEEKMRNLVRMFLEKEGYQVEVTTDGNQAVRRAAEGKFNLIILDVMMPGQDGLSVCREIRKFSSVPIIMLTARGDEIDRVLGFELGADDYVVKPFSPRELVARVKALLRRAGTYSNDESKEVLIEFDGLSIDVGARKIMSGDHEITLTPKEFDLLLFLAENPSKVFTRENILARVWGYDYFGDLRTVDTHIKKLREKLSQSGNKFVHTVWGVGYKFEVSRE</sequence>
<organism evidence="15 16">
    <name type="scientific">Metallumcola ferriviriculae</name>
    <dbReference type="NCBI Taxonomy" id="3039180"/>
    <lineage>
        <taxon>Bacteria</taxon>
        <taxon>Bacillati</taxon>
        <taxon>Bacillota</taxon>
        <taxon>Clostridia</taxon>
        <taxon>Neomoorellales</taxon>
        <taxon>Desulfitibacteraceae</taxon>
        <taxon>Metallumcola</taxon>
    </lineage>
</organism>
<dbReference type="FunFam" id="1.10.10.10:FF:000018">
    <property type="entry name" value="DNA-binding response regulator ResD"/>
    <property type="match status" value="1"/>
</dbReference>
<dbReference type="Pfam" id="PF00486">
    <property type="entry name" value="Trans_reg_C"/>
    <property type="match status" value="1"/>
</dbReference>
<protein>
    <recommendedName>
        <fullName evidence="2">Stage 0 sporulation protein A homolog</fullName>
    </recommendedName>
</protein>
<dbReference type="PANTHER" id="PTHR48111">
    <property type="entry name" value="REGULATOR OF RPOS"/>
    <property type="match status" value="1"/>
</dbReference>
<dbReference type="PROSITE" id="PS51755">
    <property type="entry name" value="OMPR_PHOB"/>
    <property type="match status" value="1"/>
</dbReference>
<evidence type="ECO:0000256" key="1">
    <source>
        <dbReference type="ARBA" id="ARBA00004496"/>
    </source>
</evidence>
<feature type="domain" description="Response regulatory" evidence="13">
    <location>
        <begin position="4"/>
        <end position="117"/>
    </location>
</feature>
<evidence type="ECO:0000256" key="10">
    <source>
        <dbReference type="ARBA" id="ARBA00024867"/>
    </source>
</evidence>
<dbReference type="Gene3D" id="6.10.250.690">
    <property type="match status" value="1"/>
</dbReference>
<keyword evidence="5" id="KW-0902">Two-component regulatory system</keyword>
<dbReference type="AlphaFoldDB" id="A0AAU0ULI4"/>
<comment type="subcellular location">
    <subcellularLocation>
        <location evidence="1">Cytoplasm</location>
    </subcellularLocation>
</comment>
<dbReference type="GO" id="GO:0000156">
    <property type="term" value="F:phosphorelay response regulator activity"/>
    <property type="evidence" value="ECO:0007669"/>
    <property type="project" value="TreeGrafter"/>
</dbReference>
<dbReference type="SUPFAM" id="SSF46894">
    <property type="entry name" value="C-terminal effector domain of the bipartite response regulators"/>
    <property type="match status" value="1"/>
</dbReference>
<dbReference type="Pfam" id="PF00072">
    <property type="entry name" value="Response_reg"/>
    <property type="match status" value="1"/>
</dbReference>
<dbReference type="RefSeq" id="WP_366924792.1">
    <property type="nucleotide sequence ID" value="NZ_CP121694.1"/>
</dbReference>
<keyword evidence="3" id="KW-0963">Cytoplasm</keyword>
<evidence type="ECO:0000259" key="13">
    <source>
        <dbReference type="PROSITE" id="PS50110"/>
    </source>
</evidence>
<feature type="DNA-binding region" description="OmpR/PhoB-type" evidence="12">
    <location>
        <begin position="130"/>
        <end position="227"/>
    </location>
</feature>
<dbReference type="InterPro" id="IPR011006">
    <property type="entry name" value="CheY-like_superfamily"/>
</dbReference>
<evidence type="ECO:0000259" key="14">
    <source>
        <dbReference type="PROSITE" id="PS51755"/>
    </source>
</evidence>
<evidence type="ECO:0000256" key="11">
    <source>
        <dbReference type="PROSITE-ProRule" id="PRU00169"/>
    </source>
</evidence>
<dbReference type="PROSITE" id="PS50110">
    <property type="entry name" value="RESPONSE_REGULATORY"/>
    <property type="match status" value="1"/>
</dbReference>
<evidence type="ECO:0000256" key="9">
    <source>
        <dbReference type="ARBA" id="ARBA00023163"/>
    </source>
</evidence>
<dbReference type="SMART" id="SM00862">
    <property type="entry name" value="Trans_reg_C"/>
    <property type="match status" value="1"/>
</dbReference>
<dbReference type="Gene3D" id="1.10.10.10">
    <property type="entry name" value="Winged helix-like DNA-binding domain superfamily/Winged helix DNA-binding domain"/>
    <property type="match status" value="1"/>
</dbReference>
<evidence type="ECO:0000256" key="6">
    <source>
        <dbReference type="ARBA" id="ARBA00023015"/>
    </source>
</evidence>
<dbReference type="EMBL" id="CP121694">
    <property type="protein sequence ID" value="WRO21971.1"/>
    <property type="molecule type" value="Genomic_DNA"/>
</dbReference>
<evidence type="ECO:0000256" key="12">
    <source>
        <dbReference type="PROSITE-ProRule" id="PRU01091"/>
    </source>
</evidence>
<evidence type="ECO:0000313" key="16">
    <source>
        <dbReference type="Proteomes" id="UP001329915"/>
    </source>
</evidence>
<evidence type="ECO:0000256" key="3">
    <source>
        <dbReference type="ARBA" id="ARBA00022490"/>
    </source>
</evidence>
<gene>
    <name evidence="15" type="ORF">MFMK1_001792</name>
</gene>
<reference evidence="15 16" key="1">
    <citation type="submission" date="2023-04" db="EMBL/GenBank/DDBJ databases">
        <authorList>
            <person name="Hsu D."/>
        </authorList>
    </citation>
    <scope>NUCLEOTIDE SEQUENCE [LARGE SCALE GENOMIC DNA]</scope>
    <source>
        <strain evidence="15 16">MK1</strain>
    </source>
</reference>
<keyword evidence="16" id="KW-1185">Reference proteome</keyword>
<dbReference type="GO" id="GO:0005829">
    <property type="term" value="C:cytosol"/>
    <property type="evidence" value="ECO:0007669"/>
    <property type="project" value="TreeGrafter"/>
</dbReference>
<dbReference type="InterPro" id="IPR016032">
    <property type="entry name" value="Sig_transdc_resp-reg_C-effctor"/>
</dbReference>
<dbReference type="SUPFAM" id="SSF52172">
    <property type="entry name" value="CheY-like"/>
    <property type="match status" value="1"/>
</dbReference>
<dbReference type="InterPro" id="IPR001867">
    <property type="entry name" value="OmpR/PhoB-type_DNA-bd"/>
</dbReference>
<dbReference type="Gene3D" id="3.40.50.2300">
    <property type="match status" value="1"/>
</dbReference>
<keyword evidence="9" id="KW-0804">Transcription</keyword>
<dbReference type="PANTHER" id="PTHR48111:SF44">
    <property type="entry name" value="TRANSCRIPTIONAL REGULATORY PROTEIN RESD"/>
    <property type="match status" value="1"/>
</dbReference>
<evidence type="ECO:0000256" key="5">
    <source>
        <dbReference type="ARBA" id="ARBA00023012"/>
    </source>
</evidence>
<dbReference type="SMART" id="SM00448">
    <property type="entry name" value="REC"/>
    <property type="match status" value="1"/>
</dbReference>
<keyword evidence="7 12" id="KW-0238">DNA-binding</keyword>